<keyword evidence="3 11" id="KW-0812">Transmembrane</keyword>
<keyword evidence="2" id="KW-0808">Transferase</keyword>
<keyword evidence="4" id="KW-0479">Metal-binding</keyword>
<feature type="compositionally biased region" description="Polar residues" evidence="10">
    <location>
        <begin position="1"/>
        <end position="24"/>
    </location>
</feature>
<evidence type="ECO:0000256" key="9">
    <source>
        <dbReference type="ARBA" id="ARBA00023136"/>
    </source>
</evidence>
<gene>
    <name evidence="13" type="ORF">WN48_04938</name>
</gene>
<evidence type="ECO:0000256" key="2">
    <source>
        <dbReference type="ARBA" id="ARBA00022679"/>
    </source>
</evidence>
<comment type="subcellular location">
    <subcellularLocation>
        <location evidence="1">Membrane</location>
        <topology evidence="1">Multi-pass membrane protein</topology>
    </subcellularLocation>
</comment>
<reference evidence="13 14" key="1">
    <citation type="submission" date="2015-07" db="EMBL/GenBank/DDBJ databases">
        <title>The genome of Eufriesea mexicana.</title>
        <authorList>
            <person name="Pan H."/>
            <person name="Kapheim K."/>
        </authorList>
    </citation>
    <scope>NUCLEOTIDE SEQUENCE [LARGE SCALE GENOMIC DNA]</scope>
    <source>
        <strain evidence="13">0111107269</strain>
        <tissue evidence="13">Whole body</tissue>
    </source>
</reference>
<evidence type="ECO:0000256" key="4">
    <source>
        <dbReference type="ARBA" id="ARBA00022723"/>
    </source>
</evidence>
<feature type="transmembrane region" description="Helical" evidence="11">
    <location>
        <begin position="122"/>
        <end position="149"/>
    </location>
</feature>
<dbReference type="EMBL" id="KQ762903">
    <property type="protein sequence ID" value="OAD55296.1"/>
    <property type="molecule type" value="Genomic_DNA"/>
</dbReference>
<keyword evidence="14" id="KW-1185">Reference proteome</keyword>
<accession>A0A310SMS3</accession>
<dbReference type="Gene3D" id="3.30.40.10">
    <property type="entry name" value="Zinc/RING finger domain, C3HC4 (zinc finger)"/>
    <property type="match status" value="1"/>
</dbReference>
<dbReference type="PANTHER" id="PTHR46065:SF3">
    <property type="entry name" value="FI20425P1"/>
    <property type="match status" value="1"/>
</dbReference>
<dbReference type="Pfam" id="PF12906">
    <property type="entry name" value="RINGv"/>
    <property type="match status" value="1"/>
</dbReference>
<dbReference type="InterPro" id="IPR013083">
    <property type="entry name" value="Znf_RING/FYVE/PHD"/>
</dbReference>
<dbReference type="PROSITE" id="PS51292">
    <property type="entry name" value="ZF_RING_CH"/>
    <property type="match status" value="1"/>
</dbReference>
<keyword evidence="6" id="KW-0833">Ubl conjugation pathway</keyword>
<keyword evidence="7" id="KW-0862">Zinc</keyword>
<dbReference type="Proteomes" id="UP000250275">
    <property type="component" value="Unassembled WGS sequence"/>
</dbReference>
<evidence type="ECO:0000256" key="1">
    <source>
        <dbReference type="ARBA" id="ARBA00004141"/>
    </source>
</evidence>
<dbReference type="GO" id="GO:0004842">
    <property type="term" value="F:ubiquitin-protein transferase activity"/>
    <property type="evidence" value="ECO:0007669"/>
    <property type="project" value="TreeGrafter"/>
</dbReference>
<dbReference type="GO" id="GO:0008270">
    <property type="term" value="F:zinc ion binding"/>
    <property type="evidence" value="ECO:0007669"/>
    <property type="project" value="UniProtKB-KW"/>
</dbReference>
<dbReference type="InterPro" id="IPR011016">
    <property type="entry name" value="Znf_RING-CH"/>
</dbReference>
<organism evidence="13 14">
    <name type="scientific">Eufriesea mexicana</name>
    <dbReference type="NCBI Taxonomy" id="516756"/>
    <lineage>
        <taxon>Eukaryota</taxon>
        <taxon>Metazoa</taxon>
        <taxon>Ecdysozoa</taxon>
        <taxon>Arthropoda</taxon>
        <taxon>Hexapoda</taxon>
        <taxon>Insecta</taxon>
        <taxon>Pterygota</taxon>
        <taxon>Neoptera</taxon>
        <taxon>Endopterygota</taxon>
        <taxon>Hymenoptera</taxon>
        <taxon>Apocrita</taxon>
        <taxon>Aculeata</taxon>
        <taxon>Apoidea</taxon>
        <taxon>Anthophila</taxon>
        <taxon>Apidae</taxon>
        <taxon>Eufriesea</taxon>
    </lineage>
</organism>
<evidence type="ECO:0000256" key="5">
    <source>
        <dbReference type="ARBA" id="ARBA00022771"/>
    </source>
</evidence>
<feature type="region of interest" description="Disordered" evidence="10">
    <location>
        <begin position="1"/>
        <end position="39"/>
    </location>
</feature>
<evidence type="ECO:0000256" key="6">
    <source>
        <dbReference type="ARBA" id="ARBA00022786"/>
    </source>
</evidence>
<keyword evidence="9 11" id="KW-0472">Membrane</keyword>
<evidence type="ECO:0000256" key="10">
    <source>
        <dbReference type="SAM" id="MobiDB-lite"/>
    </source>
</evidence>
<dbReference type="GO" id="GO:0016020">
    <property type="term" value="C:membrane"/>
    <property type="evidence" value="ECO:0007669"/>
    <property type="project" value="UniProtKB-SubCell"/>
</dbReference>
<keyword evidence="5" id="KW-0863">Zinc-finger</keyword>
<evidence type="ECO:0000256" key="7">
    <source>
        <dbReference type="ARBA" id="ARBA00022833"/>
    </source>
</evidence>
<dbReference type="GO" id="GO:0016567">
    <property type="term" value="P:protein ubiquitination"/>
    <property type="evidence" value="ECO:0007669"/>
    <property type="project" value="TreeGrafter"/>
</dbReference>
<evidence type="ECO:0000256" key="11">
    <source>
        <dbReference type="SAM" id="Phobius"/>
    </source>
</evidence>
<keyword evidence="8 11" id="KW-1133">Transmembrane helix</keyword>
<dbReference type="SUPFAM" id="SSF57850">
    <property type="entry name" value="RING/U-box"/>
    <property type="match status" value="1"/>
</dbReference>
<feature type="transmembrane region" description="Helical" evidence="11">
    <location>
        <begin position="161"/>
        <end position="183"/>
    </location>
</feature>
<protein>
    <submittedName>
        <fullName evidence="13">E3 ubiquitin-protein ligase MARCH3</fullName>
    </submittedName>
</protein>
<feature type="domain" description="RING-CH-type" evidence="12">
    <location>
        <begin position="37"/>
        <end position="97"/>
    </location>
</feature>
<proteinExistence type="predicted"/>
<evidence type="ECO:0000256" key="8">
    <source>
        <dbReference type="ARBA" id="ARBA00022989"/>
    </source>
</evidence>
<evidence type="ECO:0000259" key="12">
    <source>
        <dbReference type="PROSITE" id="PS51292"/>
    </source>
</evidence>
<evidence type="ECO:0000313" key="14">
    <source>
        <dbReference type="Proteomes" id="UP000250275"/>
    </source>
</evidence>
<dbReference type="PANTHER" id="PTHR46065">
    <property type="entry name" value="E3 UBIQUITIN-PROTEIN LIGASE MARCH 2/3 FAMILY MEMBER"/>
    <property type="match status" value="1"/>
</dbReference>
<sequence length="242" mass="27286">MEFQQNSATTTVFGDAATTDTPKISSPLYRRNMTPDKRSPGSIYCRICHEDGGVEELIDPCECSGTLGLIHACCLEKWLSMSNTDRCEICKHSFAIQRQNKPLSQSFRQWWRTRNIYGPQGVAGDVVCLVLLTPLCIAATYLCAVGAFAYTKRGFWEGTGLAALCCMLVTTYCLWLIVTIRFFKTSIALVGLRQFGSRCAVTSNVYRTIYQRKSLENDSKEYRMHEEIVECHVTLQKRIDSG</sequence>
<evidence type="ECO:0000256" key="3">
    <source>
        <dbReference type="ARBA" id="ARBA00022692"/>
    </source>
</evidence>
<dbReference type="SMART" id="SM00744">
    <property type="entry name" value="RINGv"/>
    <property type="match status" value="1"/>
</dbReference>
<dbReference type="OrthoDB" id="273089at2759"/>
<name>A0A310SMS3_9HYME</name>
<dbReference type="AlphaFoldDB" id="A0A310SMS3"/>
<evidence type="ECO:0000313" key="13">
    <source>
        <dbReference type="EMBL" id="OAD55296.1"/>
    </source>
</evidence>